<evidence type="ECO:0000313" key="1">
    <source>
        <dbReference type="EMBL" id="KAI3725847.1"/>
    </source>
</evidence>
<reference evidence="2" key="1">
    <citation type="journal article" date="2022" name="Mol. Ecol. Resour.">
        <title>The genomes of chicory, endive, great burdock and yacon provide insights into Asteraceae palaeo-polyploidization history and plant inulin production.</title>
        <authorList>
            <person name="Fan W."/>
            <person name="Wang S."/>
            <person name="Wang H."/>
            <person name="Wang A."/>
            <person name="Jiang F."/>
            <person name="Liu H."/>
            <person name="Zhao H."/>
            <person name="Xu D."/>
            <person name="Zhang Y."/>
        </authorList>
    </citation>
    <scope>NUCLEOTIDE SEQUENCE [LARGE SCALE GENOMIC DNA]</scope>
    <source>
        <strain evidence="2">cv. Yunnan</strain>
    </source>
</reference>
<comment type="caution">
    <text evidence="1">The sequence shown here is derived from an EMBL/GenBank/DDBJ whole genome shotgun (WGS) entry which is preliminary data.</text>
</comment>
<sequence length="81" mass="9365">MRVSWMASLEHLGLLEQCQQMIIKCKKCHQDCIFIGQGADVGSIPVRSNSSHVNLHCFFAFYALQNNYFFCYDIIHLLPKL</sequence>
<keyword evidence="2" id="KW-1185">Reference proteome</keyword>
<accession>A0ACB9BV35</accession>
<dbReference type="Proteomes" id="UP001056120">
    <property type="component" value="Linkage Group LG22"/>
</dbReference>
<reference evidence="1 2" key="2">
    <citation type="journal article" date="2022" name="Mol. Ecol. Resour.">
        <title>The genomes of chicory, endive, great burdock and yacon provide insights into Asteraceae paleo-polyploidization history and plant inulin production.</title>
        <authorList>
            <person name="Fan W."/>
            <person name="Wang S."/>
            <person name="Wang H."/>
            <person name="Wang A."/>
            <person name="Jiang F."/>
            <person name="Liu H."/>
            <person name="Zhao H."/>
            <person name="Xu D."/>
            <person name="Zhang Y."/>
        </authorList>
    </citation>
    <scope>NUCLEOTIDE SEQUENCE [LARGE SCALE GENOMIC DNA]</scope>
    <source>
        <strain evidence="2">cv. Yunnan</strain>
        <tissue evidence="1">Leaves</tissue>
    </source>
</reference>
<dbReference type="EMBL" id="CM042039">
    <property type="protein sequence ID" value="KAI3725847.1"/>
    <property type="molecule type" value="Genomic_DNA"/>
</dbReference>
<name>A0ACB9BV35_9ASTR</name>
<protein>
    <submittedName>
        <fullName evidence="1">Uncharacterized protein</fullName>
    </submittedName>
</protein>
<organism evidence="1 2">
    <name type="scientific">Smallanthus sonchifolius</name>
    <dbReference type="NCBI Taxonomy" id="185202"/>
    <lineage>
        <taxon>Eukaryota</taxon>
        <taxon>Viridiplantae</taxon>
        <taxon>Streptophyta</taxon>
        <taxon>Embryophyta</taxon>
        <taxon>Tracheophyta</taxon>
        <taxon>Spermatophyta</taxon>
        <taxon>Magnoliopsida</taxon>
        <taxon>eudicotyledons</taxon>
        <taxon>Gunneridae</taxon>
        <taxon>Pentapetalae</taxon>
        <taxon>asterids</taxon>
        <taxon>campanulids</taxon>
        <taxon>Asterales</taxon>
        <taxon>Asteraceae</taxon>
        <taxon>Asteroideae</taxon>
        <taxon>Heliantheae alliance</taxon>
        <taxon>Millerieae</taxon>
        <taxon>Smallanthus</taxon>
    </lineage>
</organism>
<evidence type="ECO:0000313" key="2">
    <source>
        <dbReference type="Proteomes" id="UP001056120"/>
    </source>
</evidence>
<proteinExistence type="predicted"/>
<gene>
    <name evidence="1" type="ORF">L1987_65643</name>
</gene>